<dbReference type="InterPro" id="IPR015819">
    <property type="entry name" value="Lipid_transp_b-sht_shell"/>
</dbReference>
<reference evidence="9 10" key="1">
    <citation type="submission" date="2020-04" db="EMBL/GenBank/DDBJ databases">
        <authorList>
            <person name="Wallbank WR R."/>
            <person name="Pardo Diaz C."/>
            <person name="Kozak K."/>
            <person name="Martin S."/>
            <person name="Jiggins C."/>
            <person name="Moest M."/>
            <person name="Warren A I."/>
            <person name="Byers J.R.P. K."/>
            <person name="Montejo-Kovacevich G."/>
            <person name="Yen C E."/>
        </authorList>
    </citation>
    <scope>NUCLEOTIDE SEQUENCE [LARGE SCALE GENOMIC DNA]</scope>
</reference>
<feature type="region of interest" description="Disordered" evidence="6">
    <location>
        <begin position="933"/>
        <end position="956"/>
    </location>
</feature>
<evidence type="ECO:0000256" key="4">
    <source>
        <dbReference type="ARBA" id="ARBA00022824"/>
    </source>
</evidence>
<dbReference type="SUPFAM" id="SSF56968">
    <property type="entry name" value="Lipovitellin-phosvitin complex, beta-sheet shell regions"/>
    <property type="match status" value="1"/>
</dbReference>
<keyword evidence="4" id="KW-0256">Endoplasmic reticulum</keyword>
<evidence type="ECO:0000256" key="6">
    <source>
        <dbReference type="SAM" id="MobiDB-lite"/>
    </source>
</evidence>
<keyword evidence="7" id="KW-1133">Transmembrane helix</keyword>
<dbReference type="EMBL" id="CADEBC010000561">
    <property type="protein sequence ID" value="CAB3252970.1"/>
    <property type="molecule type" value="Genomic_DNA"/>
</dbReference>
<keyword evidence="2" id="KW-0813">Transport</keyword>
<dbReference type="Gene3D" id="2.30.230.10">
    <property type="entry name" value="Lipovitellin, beta-sheet shell regions, chain A"/>
    <property type="match status" value="1"/>
</dbReference>
<dbReference type="InterPro" id="IPR039988">
    <property type="entry name" value="MTTP"/>
</dbReference>
<evidence type="ECO:0000256" key="2">
    <source>
        <dbReference type="ARBA" id="ARBA00022448"/>
    </source>
</evidence>
<feature type="transmembrane region" description="Helical" evidence="7">
    <location>
        <begin position="40"/>
        <end position="60"/>
    </location>
</feature>
<dbReference type="GO" id="GO:0008289">
    <property type="term" value="F:lipid binding"/>
    <property type="evidence" value="ECO:0007669"/>
    <property type="project" value="InterPro"/>
</dbReference>
<dbReference type="PANTHER" id="PTHR13024:SF0">
    <property type="entry name" value="MICROSOMAL TRIACYLGLYCEROL TRANSFER PROTEIN"/>
    <property type="match status" value="1"/>
</dbReference>
<dbReference type="InterPro" id="IPR001747">
    <property type="entry name" value="Vitellogenin_N"/>
</dbReference>
<dbReference type="AlphaFoldDB" id="A0A8S1B4Y3"/>
<evidence type="ECO:0000256" key="3">
    <source>
        <dbReference type="ARBA" id="ARBA00022729"/>
    </source>
</evidence>
<dbReference type="PANTHER" id="PTHR13024">
    <property type="entry name" value="MICROSOMAL TRIGLYCERIDE TRANSFER PROTEIN, LARGE SUBUNIT"/>
    <property type="match status" value="1"/>
</dbReference>
<evidence type="ECO:0000256" key="7">
    <source>
        <dbReference type="SAM" id="Phobius"/>
    </source>
</evidence>
<evidence type="ECO:0000256" key="1">
    <source>
        <dbReference type="ARBA" id="ARBA00004240"/>
    </source>
</evidence>
<feature type="transmembrane region" description="Helical" evidence="7">
    <location>
        <begin position="72"/>
        <end position="90"/>
    </location>
</feature>
<dbReference type="PROSITE" id="PS51211">
    <property type="entry name" value="VITELLOGENIN"/>
    <property type="match status" value="1"/>
</dbReference>
<dbReference type="GO" id="GO:0005794">
    <property type="term" value="C:Golgi apparatus"/>
    <property type="evidence" value="ECO:0007669"/>
    <property type="project" value="TreeGrafter"/>
</dbReference>
<dbReference type="GO" id="GO:0005548">
    <property type="term" value="F:phospholipid transporter activity"/>
    <property type="evidence" value="ECO:0007669"/>
    <property type="project" value="InterPro"/>
</dbReference>
<dbReference type="Gene3D" id="1.25.10.20">
    <property type="entry name" value="Vitellinogen, superhelical"/>
    <property type="match status" value="1"/>
</dbReference>
<gene>
    <name evidence="9" type="ORF">APLA_LOCUS13818</name>
</gene>
<keyword evidence="10" id="KW-1185">Reference proteome</keyword>
<keyword evidence="7" id="KW-0472">Membrane</keyword>
<evidence type="ECO:0000256" key="5">
    <source>
        <dbReference type="PROSITE-ProRule" id="PRU00557"/>
    </source>
</evidence>
<feature type="compositionally biased region" description="Basic and acidic residues" evidence="6">
    <location>
        <begin position="936"/>
        <end position="947"/>
    </location>
</feature>
<feature type="domain" description="Vitellogenin" evidence="8">
    <location>
        <begin position="98"/>
        <end position="710"/>
    </location>
</feature>
<dbReference type="GO" id="GO:0005783">
    <property type="term" value="C:endoplasmic reticulum"/>
    <property type="evidence" value="ECO:0007669"/>
    <property type="project" value="UniProtKB-SubCell"/>
</dbReference>
<keyword evidence="7" id="KW-0812">Transmembrane</keyword>
<dbReference type="Proteomes" id="UP000494106">
    <property type="component" value="Unassembled WGS sequence"/>
</dbReference>
<dbReference type="InterPro" id="IPR015816">
    <property type="entry name" value="Vitellinogen_b-sht_N"/>
</dbReference>
<dbReference type="SMART" id="SM00638">
    <property type="entry name" value="LPD_N"/>
    <property type="match status" value="1"/>
</dbReference>
<dbReference type="InterPro" id="IPR045811">
    <property type="entry name" value="MTP_lip-bd"/>
</dbReference>
<comment type="caution">
    <text evidence="9">The sequence shown here is derived from an EMBL/GenBank/DDBJ whole genome shotgun (WGS) entry which is preliminary data.</text>
</comment>
<accession>A0A8S1B4Y3</accession>
<dbReference type="GO" id="GO:0042157">
    <property type="term" value="P:lipoprotein metabolic process"/>
    <property type="evidence" value="ECO:0007669"/>
    <property type="project" value="TreeGrafter"/>
</dbReference>
<dbReference type="Pfam" id="PF01347">
    <property type="entry name" value="Vitellogenin_N"/>
    <property type="match status" value="1"/>
</dbReference>
<comment type="subcellular location">
    <subcellularLocation>
        <location evidence="1">Endoplasmic reticulum</location>
    </subcellularLocation>
</comment>
<evidence type="ECO:0000313" key="9">
    <source>
        <dbReference type="EMBL" id="CAB3252970.1"/>
    </source>
</evidence>
<evidence type="ECO:0000313" key="10">
    <source>
        <dbReference type="Proteomes" id="UP000494106"/>
    </source>
</evidence>
<evidence type="ECO:0000259" key="8">
    <source>
        <dbReference type="PROSITE" id="PS51211"/>
    </source>
</evidence>
<organism evidence="9 10">
    <name type="scientific">Arctia plantaginis</name>
    <name type="common">Wood tiger moth</name>
    <name type="synonym">Phalaena plantaginis</name>
    <dbReference type="NCBI Taxonomy" id="874455"/>
    <lineage>
        <taxon>Eukaryota</taxon>
        <taxon>Metazoa</taxon>
        <taxon>Ecdysozoa</taxon>
        <taxon>Arthropoda</taxon>
        <taxon>Hexapoda</taxon>
        <taxon>Insecta</taxon>
        <taxon>Pterygota</taxon>
        <taxon>Neoptera</taxon>
        <taxon>Endopterygota</taxon>
        <taxon>Lepidoptera</taxon>
        <taxon>Glossata</taxon>
        <taxon>Ditrysia</taxon>
        <taxon>Noctuoidea</taxon>
        <taxon>Erebidae</taxon>
        <taxon>Arctiinae</taxon>
        <taxon>Arctia</taxon>
    </lineage>
</organism>
<name>A0A8S1B4Y3_ARCPL</name>
<keyword evidence="3" id="KW-0732">Signal</keyword>
<sequence length="956" mass="104149">MRDQHSLWKLIAKANPQLFACFKFMHAQMRPIRKVPEVTWLARIHSLIVACAYYLLVKYVTSVSAVSRIMSGQYLFVWFVGVCCWLTAAVPRGDHGELKLFAPVSYDVETTVLLNDVTRKDKEVGYKIKAILDLAPVWSNQQTEFFLKFDLRSPKLYLRGKHVNADFMPYDSVWDSYKDSTFYAHWKNGEVSSIYVDPEELLDVVNYKKSLASLLQFQILDGEYNETDVSGPCVALYETISDSVFRKIKRSCIEDIDSTVIEARRITRYTLNPKLNGVDALYADELVTLGDPTLGIKARAWTRLERRVESPNLPSRANTLSIALQALPAALKPLPLTLASVGPDAGDVLSDEELIAFLEKIGQSDIPEAGSREAEEAAEAVLRVLPTLRAATAQRLGVLLEHPDVHSHLSVLCRLLGLAGTRAAYTAVSEFVQISGEDPIQHLSAEYLGAFSLALDPDESVVLDVLRLGEEARSEPVADSALLAAAAAAYRASSAGASTLSQAVRDALARSLARCKDDQCRTVRLQAVGNLHREDTADLLLEHALRGVSGAAGAGDAALAAVDALSVAPERALTFSRLDRLTELALDERAPLELRAAALDLVVQNRAHLPVPLARVARVLYERGPHELRRVLWQRMAALMPEHEDLRRLPSMLKPVLRGWDAQAHSGTSSVLVRETGWEGAGWRGVLESVQVARGGLLRRGVTSLRARDSRGHSVDALTVRVFTRGLEAFGGGDAETSPEGEDAPPAEGAAGGLALSVGGARMRDVTLFNGQAELLGHVWAGTASTPTAVLRALLPLTALASAAPLHAGVRLRTRHSAVLQLALDASAHVSLWYRTARGELALRAAAAAYTSATLQTAWGSVTANATTTVAPRLRIGADLDFYSTVALCVRTRTDEHVRRRRVMLASHQGVRRHTVRRTRTEERRVAGRTLALGRPNDDTCRTLRSGDDDDAGAGA</sequence>
<protein>
    <recommendedName>
        <fullName evidence="8">Vitellogenin domain-containing protein</fullName>
    </recommendedName>
</protein>
<dbReference type="OrthoDB" id="5865932at2759"/>
<dbReference type="InterPro" id="IPR011030">
    <property type="entry name" value="Lipovitellin_superhlx_dom"/>
</dbReference>
<proteinExistence type="predicted"/>
<dbReference type="Pfam" id="PF19444">
    <property type="entry name" value="MTP_lip_bd"/>
    <property type="match status" value="1"/>
</dbReference>
<comment type="caution">
    <text evidence="5">Lacks conserved residue(s) required for the propagation of feature annotation.</text>
</comment>
<dbReference type="GO" id="GO:0016323">
    <property type="term" value="C:basolateral plasma membrane"/>
    <property type="evidence" value="ECO:0007669"/>
    <property type="project" value="TreeGrafter"/>
</dbReference>